<dbReference type="EMBL" id="MU274909">
    <property type="protein sequence ID" value="KAI0089744.1"/>
    <property type="molecule type" value="Genomic_DNA"/>
</dbReference>
<protein>
    <submittedName>
        <fullName evidence="1">Uncharacterized protein</fullName>
    </submittedName>
</protein>
<comment type="caution">
    <text evidence="1">The sequence shown here is derived from an EMBL/GenBank/DDBJ whole genome shotgun (WGS) entry which is preliminary data.</text>
</comment>
<reference evidence="1" key="1">
    <citation type="journal article" date="2021" name="Environ. Microbiol.">
        <title>Gene family expansions and transcriptome signatures uncover fungal adaptations to wood decay.</title>
        <authorList>
            <person name="Hage H."/>
            <person name="Miyauchi S."/>
            <person name="Viragh M."/>
            <person name="Drula E."/>
            <person name="Min B."/>
            <person name="Chaduli D."/>
            <person name="Navarro D."/>
            <person name="Favel A."/>
            <person name="Norest M."/>
            <person name="Lesage-Meessen L."/>
            <person name="Balint B."/>
            <person name="Merenyi Z."/>
            <person name="de Eugenio L."/>
            <person name="Morin E."/>
            <person name="Martinez A.T."/>
            <person name="Baldrian P."/>
            <person name="Stursova M."/>
            <person name="Martinez M.J."/>
            <person name="Novotny C."/>
            <person name="Magnuson J.K."/>
            <person name="Spatafora J.W."/>
            <person name="Maurice S."/>
            <person name="Pangilinan J."/>
            <person name="Andreopoulos W."/>
            <person name="LaButti K."/>
            <person name="Hundley H."/>
            <person name="Na H."/>
            <person name="Kuo A."/>
            <person name="Barry K."/>
            <person name="Lipzen A."/>
            <person name="Henrissat B."/>
            <person name="Riley R."/>
            <person name="Ahrendt S."/>
            <person name="Nagy L.G."/>
            <person name="Grigoriev I.V."/>
            <person name="Martin F."/>
            <person name="Rosso M.N."/>
        </authorList>
    </citation>
    <scope>NUCLEOTIDE SEQUENCE</scope>
    <source>
        <strain evidence="1">CBS 384.51</strain>
    </source>
</reference>
<organism evidence="1 2">
    <name type="scientific">Irpex rosettiformis</name>
    <dbReference type="NCBI Taxonomy" id="378272"/>
    <lineage>
        <taxon>Eukaryota</taxon>
        <taxon>Fungi</taxon>
        <taxon>Dikarya</taxon>
        <taxon>Basidiomycota</taxon>
        <taxon>Agaricomycotina</taxon>
        <taxon>Agaricomycetes</taxon>
        <taxon>Polyporales</taxon>
        <taxon>Irpicaceae</taxon>
        <taxon>Irpex</taxon>
    </lineage>
</organism>
<gene>
    <name evidence="1" type="ORF">BDY19DRAFT_940589</name>
</gene>
<sequence>TALLGTAETTEVYGTRCVARTKQKTALDVKRCTAIALDEPQKLSYVIELKDPSPSRDIANYRRTLSQTTSGRSLSRNVFEVDDKKNAELRLCFEVDRSLTLYRLDPLLSTLPNPPPRLTAKEVEQADFGEILSGIARFNKLLALNNVTSRPFADQVTFQMYRLTRPSDSNSYSSHESGFILRETDKLVQTTAYGHEVQEDEEYAMLLHNHTMESLFVQIRYFDPDTYEIVDAYQPITNIQPNLPANGSLQIGASTEWHEPLGFFLPRSATRATLFAKVFLADSFTKLDLLYQQALVGVDWSGKSNVISRESGAGDYGRADDKADVQTVGRWDTVLQRITVVRSGG</sequence>
<evidence type="ECO:0000313" key="1">
    <source>
        <dbReference type="EMBL" id="KAI0089744.1"/>
    </source>
</evidence>
<accession>A0ACB8U6G5</accession>
<feature type="non-terminal residue" evidence="1">
    <location>
        <position position="1"/>
    </location>
</feature>
<evidence type="ECO:0000313" key="2">
    <source>
        <dbReference type="Proteomes" id="UP001055072"/>
    </source>
</evidence>
<proteinExistence type="predicted"/>
<name>A0ACB8U6G5_9APHY</name>
<keyword evidence="2" id="KW-1185">Reference proteome</keyword>
<dbReference type="Proteomes" id="UP001055072">
    <property type="component" value="Unassembled WGS sequence"/>
</dbReference>